<feature type="transmembrane region" description="Helical" evidence="1">
    <location>
        <begin position="32"/>
        <end position="59"/>
    </location>
</feature>
<evidence type="ECO:0008006" key="4">
    <source>
        <dbReference type="Google" id="ProtNLM"/>
    </source>
</evidence>
<keyword evidence="3" id="KW-1185">Reference proteome</keyword>
<sequence length="61" mass="6877">LDDASIFSKIDLMSGHNQIKVKPDISSRQHSCFSFCSFTSCCILYLYVTYGIFLGFALIQC</sequence>
<evidence type="ECO:0000313" key="2">
    <source>
        <dbReference type="EMBL" id="ORX94840.1"/>
    </source>
</evidence>
<dbReference type="InParanoid" id="A0A1Y1Y9Z9"/>
<reference evidence="2 3" key="1">
    <citation type="submission" date="2016-07" db="EMBL/GenBank/DDBJ databases">
        <title>Pervasive Adenine N6-methylation of Active Genes in Fungi.</title>
        <authorList>
            <consortium name="DOE Joint Genome Institute"/>
            <person name="Mondo S.J."/>
            <person name="Dannebaum R.O."/>
            <person name="Kuo R.C."/>
            <person name="Labutti K."/>
            <person name="Haridas S."/>
            <person name="Kuo A."/>
            <person name="Salamov A."/>
            <person name="Ahrendt S.R."/>
            <person name="Lipzen A."/>
            <person name="Sullivan W."/>
            <person name="Andreopoulos W.B."/>
            <person name="Clum A."/>
            <person name="Lindquist E."/>
            <person name="Daum C."/>
            <person name="Ramamoorthy G.K."/>
            <person name="Gryganskyi A."/>
            <person name="Culley D."/>
            <person name="Magnuson J.K."/>
            <person name="James T.Y."/>
            <person name="O'Malley M.A."/>
            <person name="Stajich J.E."/>
            <person name="Spatafora J.W."/>
            <person name="Visel A."/>
            <person name="Grigoriev I.V."/>
        </authorList>
    </citation>
    <scope>NUCLEOTIDE SEQUENCE [LARGE SCALE GENOMIC DNA]</scope>
    <source>
        <strain evidence="2 3">CBS 931.73</strain>
    </source>
</reference>
<keyword evidence="1" id="KW-0812">Transmembrane</keyword>
<accession>A0A1Y1Y9Z9</accession>
<keyword evidence="1" id="KW-0472">Membrane</keyword>
<organism evidence="2 3">
    <name type="scientific">Basidiobolus meristosporus CBS 931.73</name>
    <dbReference type="NCBI Taxonomy" id="1314790"/>
    <lineage>
        <taxon>Eukaryota</taxon>
        <taxon>Fungi</taxon>
        <taxon>Fungi incertae sedis</taxon>
        <taxon>Zoopagomycota</taxon>
        <taxon>Entomophthoromycotina</taxon>
        <taxon>Basidiobolomycetes</taxon>
        <taxon>Basidiobolales</taxon>
        <taxon>Basidiobolaceae</taxon>
        <taxon>Basidiobolus</taxon>
    </lineage>
</organism>
<evidence type="ECO:0000313" key="3">
    <source>
        <dbReference type="Proteomes" id="UP000193498"/>
    </source>
</evidence>
<dbReference type="Proteomes" id="UP000193498">
    <property type="component" value="Unassembled WGS sequence"/>
</dbReference>
<comment type="caution">
    <text evidence="2">The sequence shown here is derived from an EMBL/GenBank/DDBJ whole genome shotgun (WGS) entry which is preliminary data.</text>
</comment>
<dbReference type="AlphaFoldDB" id="A0A1Y1Y9Z9"/>
<gene>
    <name evidence="2" type="ORF">K493DRAFT_220614</name>
</gene>
<dbReference type="EMBL" id="MCFE01000194">
    <property type="protein sequence ID" value="ORX94840.1"/>
    <property type="molecule type" value="Genomic_DNA"/>
</dbReference>
<feature type="non-terminal residue" evidence="2">
    <location>
        <position position="1"/>
    </location>
</feature>
<protein>
    <recommendedName>
        <fullName evidence="4">Reverse transcriptase domain-containing protein</fullName>
    </recommendedName>
</protein>
<proteinExistence type="predicted"/>
<evidence type="ECO:0000256" key="1">
    <source>
        <dbReference type="SAM" id="Phobius"/>
    </source>
</evidence>
<name>A0A1Y1Y9Z9_9FUNG</name>
<keyword evidence="1" id="KW-1133">Transmembrane helix</keyword>